<keyword evidence="2" id="KW-1185">Reference proteome</keyword>
<evidence type="ECO:0008006" key="3">
    <source>
        <dbReference type="Google" id="ProtNLM"/>
    </source>
</evidence>
<gene>
    <name evidence="1" type="ORF">BP01DRAFT_357200</name>
</gene>
<accession>A0A318ZBT2</accession>
<reference evidence="1 2" key="1">
    <citation type="submission" date="2016-12" db="EMBL/GenBank/DDBJ databases">
        <title>The genomes of Aspergillus section Nigri reveals drivers in fungal speciation.</title>
        <authorList>
            <consortium name="DOE Joint Genome Institute"/>
            <person name="Vesth T.C."/>
            <person name="Nybo J."/>
            <person name="Theobald S."/>
            <person name="Brandl J."/>
            <person name="Frisvad J.C."/>
            <person name="Nielsen K.F."/>
            <person name="Lyhne E.K."/>
            <person name="Kogle M.E."/>
            <person name="Kuo A."/>
            <person name="Riley R."/>
            <person name="Clum A."/>
            <person name="Nolan M."/>
            <person name="Lipzen A."/>
            <person name="Salamov A."/>
            <person name="Henrissat B."/>
            <person name="Wiebenga A."/>
            <person name="De Vries R.P."/>
            <person name="Grigoriev I.V."/>
            <person name="Mortensen U.H."/>
            <person name="Andersen M.R."/>
            <person name="Baker S.E."/>
        </authorList>
    </citation>
    <scope>NUCLEOTIDE SEQUENCE [LARGE SCALE GENOMIC DNA]</scope>
    <source>
        <strain evidence="1 2">JOP 1030-1</strain>
    </source>
</reference>
<organism evidence="1 2">
    <name type="scientific">Aspergillus saccharolyticus JOP 1030-1</name>
    <dbReference type="NCBI Taxonomy" id="1450539"/>
    <lineage>
        <taxon>Eukaryota</taxon>
        <taxon>Fungi</taxon>
        <taxon>Dikarya</taxon>
        <taxon>Ascomycota</taxon>
        <taxon>Pezizomycotina</taxon>
        <taxon>Eurotiomycetes</taxon>
        <taxon>Eurotiomycetidae</taxon>
        <taxon>Eurotiales</taxon>
        <taxon>Aspergillaceae</taxon>
        <taxon>Aspergillus</taxon>
        <taxon>Aspergillus subgen. Circumdati</taxon>
    </lineage>
</organism>
<protein>
    <recommendedName>
        <fullName evidence="3">Alpha/beta-hydrolase</fullName>
    </recommendedName>
</protein>
<proteinExistence type="predicted"/>
<dbReference type="InterPro" id="IPR029058">
    <property type="entry name" value="AB_hydrolase_fold"/>
</dbReference>
<dbReference type="AlphaFoldDB" id="A0A318ZBT2"/>
<dbReference type="SUPFAM" id="SSF53474">
    <property type="entry name" value="alpha/beta-Hydrolases"/>
    <property type="match status" value="1"/>
</dbReference>
<dbReference type="EMBL" id="KZ821234">
    <property type="protein sequence ID" value="PYH44856.1"/>
    <property type="molecule type" value="Genomic_DNA"/>
</dbReference>
<name>A0A318ZBT2_9EURO</name>
<dbReference type="RefSeq" id="XP_025430838.1">
    <property type="nucleotide sequence ID" value="XM_025575141.1"/>
</dbReference>
<dbReference type="GeneID" id="37076369"/>
<sequence length="147" mass="16438">MHLRFDPEYAEAAGPIMERLAETPKPKVHDISARREGITYICESLFAELPTVPSVEKEEYEFQSYDGYTISIKRFFKKNSESPGPGRPAILHAHGRGMIQGTVDLYSKCLSIPDQYPDLFSGIPAGSRVSAPDSSRRLLCWVAVAIY</sequence>
<evidence type="ECO:0000313" key="2">
    <source>
        <dbReference type="Proteomes" id="UP000248349"/>
    </source>
</evidence>
<dbReference type="Gene3D" id="3.40.50.1820">
    <property type="entry name" value="alpha/beta hydrolase"/>
    <property type="match status" value="1"/>
</dbReference>
<dbReference type="Proteomes" id="UP000248349">
    <property type="component" value="Unassembled WGS sequence"/>
</dbReference>
<evidence type="ECO:0000313" key="1">
    <source>
        <dbReference type="EMBL" id="PYH44856.1"/>
    </source>
</evidence>
<dbReference type="OrthoDB" id="408631at2759"/>
<dbReference type="STRING" id="1450539.A0A318ZBT2"/>